<feature type="signal peptide" evidence="7">
    <location>
        <begin position="1"/>
        <end position="19"/>
    </location>
</feature>
<comment type="caution">
    <text evidence="11">The sequence shown here is derived from an EMBL/GenBank/DDBJ whole genome shotgun (WGS) entry which is preliminary data.</text>
</comment>
<dbReference type="Pfam" id="PF23487">
    <property type="entry name" value="Ig_TMEM132_6th"/>
    <property type="match status" value="1"/>
</dbReference>
<feature type="region of interest" description="Disordered" evidence="6">
    <location>
        <begin position="932"/>
        <end position="955"/>
    </location>
</feature>
<accession>A0A2A2KR06</accession>
<feature type="chain" id="PRO_5013240140" evidence="7">
    <location>
        <begin position="20"/>
        <end position="967"/>
    </location>
</feature>
<evidence type="ECO:0000256" key="6">
    <source>
        <dbReference type="SAM" id="MobiDB-lite"/>
    </source>
</evidence>
<keyword evidence="3" id="KW-0812">Transmembrane</keyword>
<feature type="compositionally biased region" description="Polar residues" evidence="6">
    <location>
        <begin position="932"/>
        <end position="947"/>
    </location>
</feature>
<dbReference type="Pfam" id="PF16070">
    <property type="entry name" value="Ig_TMEM132_4th"/>
    <property type="match status" value="1"/>
</dbReference>
<comment type="similarity">
    <text evidence="2">Belongs to the TMEM132 family.</text>
</comment>
<dbReference type="InterPro" id="IPR026307">
    <property type="entry name" value="TMEM132"/>
</dbReference>
<dbReference type="STRING" id="2018661.A0A2A2KR06"/>
<dbReference type="InterPro" id="IPR031437">
    <property type="entry name" value="Ig_TMEM132_4th"/>
</dbReference>
<feature type="domain" description="Transmembrane protein TMEM132 sixth" evidence="10">
    <location>
        <begin position="604"/>
        <end position="715"/>
    </location>
</feature>
<keyword evidence="7" id="KW-0732">Signal</keyword>
<evidence type="ECO:0000256" key="7">
    <source>
        <dbReference type="SAM" id="SignalP"/>
    </source>
</evidence>
<proteinExistence type="inferred from homology"/>
<dbReference type="Proteomes" id="UP000218231">
    <property type="component" value="Unassembled WGS sequence"/>
</dbReference>
<protein>
    <submittedName>
        <fullName evidence="11">Uncharacterized protein</fullName>
    </submittedName>
</protein>
<dbReference type="InterPro" id="IPR055423">
    <property type="entry name" value="Ig_TMEM132_5th"/>
</dbReference>
<keyword evidence="4" id="KW-1133">Transmembrane helix</keyword>
<comment type="subcellular location">
    <subcellularLocation>
        <location evidence="1">Membrane</location>
        <topology evidence="1">Single-pass type I membrane protein</topology>
    </subcellularLocation>
</comment>
<keyword evidence="5" id="KW-0472">Membrane</keyword>
<keyword evidence="12" id="KW-1185">Reference proteome</keyword>
<dbReference type="GO" id="GO:0016020">
    <property type="term" value="C:membrane"/>
    <property type="evidence" value="ECO:0007669"/>
    <property type="project" value="UniProtKB-SubCell"/>
</dbReference>
<feature type="domain" description="Transmembrane protein family 132 fourth" evidence="8">
    <location>
        <begin position="366"/>
        <end position="463"/>
    </location>
</feature>
<dbReference type="PANTHER" id="PTHR13388">
    <property type="entry name" value="DETONATOR, ISOFORM E"/>
    <property type="match status" value="1"/>
</dbReference>
<feature type="domain" description="Transmembrane protein TMEM132 fifth" evidence="9">
    <location>
        <begin position="467"/>
        <end position="602"/>
    </location>
</feature>
<evidence type="ECO:0000256" key="5">
    <source>
        <dbReference type="ARBA" id="ARBA00023136"/>
    </source>
</evidence>
<feature type="region of interest" description="Disordered" evidence="6">
    <location>
        <begin position="884"/>
        <end position="904"/>
    </location>
</feature>
<evidence type="ECO:0000256" key="1">
    <source>
        <dbReference type="ARBA" id="ARBA00004479"/>
    </source>
</evidence>
<dbReference type="Pfam" id="PF23486">
    <property type="entry name" value="Ig_TMEM132_5th"/>
    <property type="match status" value="1"/>
</dbReference>
<dbReference type="PANTHER" id="PTHR13388:SF11">
    <property type="entry name" value="DETONATOR, ISOFORM E"/>
    <property type="match status" value="1"/>
</dbReference>
<organism evidence="11 12">
    <name type="scientific">Diploscapter pachys</name>
    <dbReference type="NCBI Taxonomy" id="2018661"/>
    <lineage>
        <taxon>Eukaryota</taxon>
        <taxon>Metazoa</taxon>
        <taxon>Ecdysozoa</taxon>
        <taxon>Nematoda</taxon>
        <taxon>Chromadorea</taxon>
        <taxon>Rhabditida</taxon>
        <taxon>Rhabditina</taxon>
        <taxon>Rhabditomorpha</taxon>
        <taxon>Rhabditoidea</taxon>
        <taxon>Rhabditidae</taxon>
        <taxon>Diploscapter</taxon>
    </lineage>
</organism>
<dbReference type="InterPro" id="IPR055424">
    <property type="entry name" value="Ig_TMEM132_6th"/>
</dbReference>
<evidence type="ECO:0000259" key="8">
    <source>
        <dbReference type="Pfam" id="PF16070"/>
    </source>
</evidence>
<evidence type="ECO:0000256" key="3">
    <source>
        <dbReference type="ARBA" id="ARBA00022692"/>
    </source>
</evidence>
<evidence type="ECO:0000313" key="12">
    <source>
        <dbReference type="Proteomes" id="UP000218231"/>
    </source>
</evidence>
<evidence type="ECO:0000256" key="2">
    <source>
        <dbReference type="ARBA" id="ARBA00006166"/>
    </source>
</evidence>
<sequence length="967" mass="107640">MWFFLLAATLSSSLRTSNGGLHYSIQPSNNNNAFFLFEPNVKKNSTTRSIFIQGDCPAFTDSHITVSSGNREETAFFYSEYQPKLHCAVNFKLVQNTVSLDRPYVDVVATADVKLLTFFKTSACVRIQIASQTGGGIVNGNCVLNPFDAKEHTCLVRTHLPFSWFGTIGKNGTKQMATLIYTVAESCKAPFYDRPQIPITLLPYMDNAQTMTLVKENDSDLSLVSKANLSFGPNSLNSLFAHLSHNSTDLNVVEIKLWLDARLDILSISPLSQDWTVRVISAVRPQYHTTFICTRRNKTNSWDDYLFALLLQMKPGPFVPVKDEEDFAVLHCDIRMHRNTTQKSENALKSYKIATKFSIAQDTAYTIVPVASSTEIINTGILSGQQSSTSMRIYTISYGGSIKDVTSNSHCISSESRVLKTSPTCTTVYVDGSELRGSANIDIHVHFESWTKKIAFTVWYPRLPLTVWASDMVLNSISGWPITVWKNLQNDRISKRSAKQFSCGNRYQQTEILVLATFQITDTRTGEKVFLGGEKNALFDVTSFALHTLHSADRNIATVRLLNNGRVVVQANKFGNTRIVLKRPGSSFELSNFPITVTDDSVLVTGLASMPISSLTLDLEPVTGRTGFYTVKSNVEATMTRRYQHCSLMHEVLYSDGSSESLDDVVTQDYNLVAESTNNRVAAVSIKAQNSVELLAVDDLSEASIRIYLHAPAHCIDSDRPPIAETNLPIDIKFPESESSRMLVERLLLTNSTSMSSIDDSPFRLNSILAILLALAVVISIIKLLWDRNSTFTGYEKLVAPIISRLSSSSSNGSSDEHTKEWVWLSKARIDSNSIGSHYSQKSTLNLHDRSPPSYDDNTQASISYRGSEISIFISPTPAVSVNVDRHHSHSHGGSWKSTGRQPSRNPYILSNSQRRALVDSTSDHNLARVTSNGSIREPRQTQGRHTWNTKRRYTPPEFQGIRESIA</sequence>
<dbReference type="AlphaFoldDB" id="A0A2A2KR06"/>
<evidence type="ECO:0000313" key="11">
    <source>
        <dbReference type="EMBL" id="PAV76233.1"/>
    </source>
</evidence>
<evidence type="ECO:0000256" key="4">
    <source>
        <dbReference type="ARBA" id="ARBA00022989"/>
    </source>
</evidence>
<evidence type="ECO:0000259" key="10">
    <source>
        <dbReference type="Pfam" id="PF23487"/>
    </source>
</evidence>
<evidence type="ECO:0000259" key="9">
    <source>
        <dbReference type="Pfam" id="PF23486"/>
    </source>
</evidence>
<gene>
    <name evidence="11" type="ORF">WR25_17574</name>
</gene>
<dbReference type="OrthoDB" id="10026202at2759"/>
<reference evidence="11 12" key="1">
    <citation type="journal article" date="2017" name="Curr. Biol.">
        <title>Genome architecture and evolution of a unichromosomal asexual nematode.</title>
        <authorList>
            <person name="Fradin H."/>
            <person name="Zegar C."/>
            <person name="Gutwein M."/>
            <person name="Lucas J."/>
            <person name="Kovtun M."/>
            <person name="Corcoran D."/>
            <person name="Baugh L.R."/>
            <person name="Kiontke K."/>
            <person name="Gunsalus K."/>
            <person name="Fitch D.H."/>
            <person name="Piano F."/>
        </authorList>
    </citation>
    <scope>NUCLEOTIDE SEQUENCE [LARGE SCALE GENOMIC DNA]</scope>
    <source>
        <strain evidence="11">PF1309</strain>
    </source>
</reference>
<name>A0A2A2KR06_9BILA</name>
<dbReference type="EMBL" id="LIAE01007927">
    <property type="protein sequence ID" value="PAV76233.1"/>
    <property type="molecule type" value="Genomic_DNA"/>
</dbReference>